<gene>
    <name evidence="5" type="ORF">CERSUDRAFT_120051</name>
</gene>
<dbReference type="EMBL" id="KB445822">
    <property type="protein sequence ID" value="EMD31192.1"/>
    <property type="molecule type" value="Genomic_DNA"/>
</dbReference>
<protein>
    <recommendedName>
        <fullName evidence="7">Actin-like ATPase domain-containing protein</fullName>
    </recommendedName>
</protein>
<evidence type="ECO:0008006" key="7">
    <source>
        <dbReference type="Google" id="ProtNLM"/>
    </source>
</evidence>
<dbReference type="PANTHER" id="PTHR10196">
    <property type="entry name" value="SUGAR KINASE"/>
    <property type="match status" value="1"/>
</dbReference>
<dbReference type="GO" id="GO:0004856">
    <property type="term" value="F:D-xylulokinase activity"/>
    <property type="evidence" value="ECO:0007669"/>
    <property type="project" value="TreeGrafter"/>
</dbReference>
<dbReference type="PANTHER" id="PTHR10196:SF57">
    <property type="entry name" value="XYLULOSE KINASE"/>
    <property type="match status" value="1"/>
</dbReference>
<keyword evidence="6" id="KW-1185">Reference proteome</keyword>
<dbReference type="AlphaFoldDB" id="M2QZ33"/>
<feature type="region of interest" description="Disordered" evidence="4">
    <location>
        <begin position="456"/>
        <end position="489"/>
    </location>
</feature>
<feature type="region of interest" description="Disordered" evidence="4">
    <location>
        <begin position="605"/>
        <end position="632"/>
    </location>
</feature>
<dbReference type="STRING" id="914234.M2QZ33"/>
<feature type="compositionally biased region" description="Low complexity" evidence="4">
    <location>
        <begin position="472"/>
        <end position="486"/>
    </location>
</feature>
<dbReference type="Proteomes" id="UP000016930">
    <property type="component" value="Unassembled WGS sequence"/>
</dbReference>
<evidence type="ECO:0000313" key="6">
    <source>
        <dbReference type="Proteomes" id="UP000016930"/>
    </source>
</evidence>
<proteinExistence type="inferred from homology"/>
<dbReference type="SUPFAM" id="SSF53067">
    <property type="entry name" value="Actin-like ATPase domain"/>
    <property type="match status" value="1"/>
</dbReference>
<keyword evidence="3" id="KW-0418">Kinase</keyword>
<evidence type="ECO:0000256" key="1">
    <source>
        <dbReference type="ARBA" id="ARBA00009156"/>
    </source>
</evidence>
<dbReference type="Gene3D" id="3.30.420.40">
    <property type="match status" value="2"/>
</dbReference>
<evidence type="ECO:0000256" key="2">
    <source>
        <dbReference type="ARBA" id="ARBA00022679"/>
    </source>
</evidence>
<comment type="similarity">
    <text evidence="1">Belongs to the FGGY kinase family.</text>
</comment>
<dbReference type="InterPro" id="IPR043129">
    <property type="entry name" value="ATPase_NBD"/>
</dbReference>
<dbReference type="HOGENOM" id="CLU_016149_6_0_1"/>
<reference evidence="5 6" key="1">
    <citation type="journal article" date="2012" name="Proc. Natl. Acad. Sci. U.S.A.">
        <title>Comparative genomics of Ceriporiopsis subvermispora and Phanerochaete chrysosporium provide insight into selective ligninolysis.</title>
        <authorList>
            <person name="Fernandez-Fueyo E."/>
            <person name="Ruiz-Duenas F.J."/>
            <person name="Ferreira P."/>
            <person name="Floudas D."/>
            <person name="Hibbett D.S."/>
            <person name="Canessa P."/>
            <person name="Larrondo L.F."/>
            <person name="James T.Y."/>
            <person name="Seelenfreund D."/>
            <person name="Lobos S."/>
            <person name="Polanco R."/>
            <person name="Tello M."/>
            <person name="Honda Y."/>
            <person name="Watanabe T."/>
            <person name="Watanabe T."/>
            <person name="Ryu J.S."/>
            <person name="Kubicek C.P."/>
            <person name="Schmoll M."/>
            <person name="Gaskell J."/>
            <person name="Hammel K.E."/>
            <person name="St John F.J."/>
            <person name="Vanden Wymelenberg A."/>
            <person name="Sabat G."/>
            <person name="Splinter BonDurant S."/>
            <person name="Syed K."/>
            <person name="Yadav J.S."/>
            <person name="Doddapaneni H."/>
            <person name="Subramanian V."/>
            <person name="Lavin J.L."/>
            <person name="Oguiza J.A."/>
            <person name="Perez G."/>
            <person name="Pisabarro A.G."/>
            <person name="Ramirez L."/>
            <person name="Santoyo F."/>
            <person name="Master E."/>
            <person name="Coutinho P.M."/>
            <person name="Henrissat B."/>
            <person name="Lombard V."/>
            <person name="Magnuson J.K."/>
            <person name="Kuees U."/>
            <person name="Hori C."/>
            <person name="Igarashi K."/>
            <person name="Samejima M."/>
            <person name="Held B.W."/>
            <person name="Barry K.W."/>
            <person name="LaButti K.M."/>
            <person name="Lapidus A."/>
            <person name="Lindquist E.A."/>
            <person name="Lucas S.M."/>
            <person name="Riley R."/>
            <person name="Salamov A.A."/>
            <person name="Hoffmeister D."/>
            <person name="Schwenk D."/>
            <person name="Hadar Y."/>
            <person name="Yarden O."/>
            <person name="de Vries R.P."/>
            <person name="Wiebenga A."/>
            <person name="Stenlid J."/>
            <person name="Eastwood D."/>
            <person name="Grigoriev I.V."/>
            <person name="Berka R.M."/>
            <person name="Blanchette R.A."/>
            <person name="Kersten P."/>
            <person name="Martinez A.T."/>
            <person name="Vicuna R."/>
            <person name="Cullen D."/>
        </authorList>
    </citation>
    <scope>NUCLEOTIDE SEQUENCE [LARGE SCALE GENOMIC DNA]</scope>
    <source>
        <strain evidence="5 6">B</strain>
    </source>
</reference>
<dbReference type="GO" id="GO:0005997">
    <property type="term" value="P:xylulose metabolic process"/>
    <property type="evidence" value="ECO:0007669"/>
    <property type="project" value="TreeGrafter"/>
</dbReference>
<organism evidence="5 6">
    <name type="scientific">Ceriporiopsis subvermispora (strain B)</name>
    <name type="common">White-rot fungus</name>
    <name type="synonym">Gelatoporia subvermispora</name>
    <dbReference type="NCBI Taxonomy" id="914234"/>
    <lineage>
        <taxon>Eukaryota</taxon>
        <taxon>Fungi</taxon>
        <taxon>Dikarya</taxon>
        <taxon>Basidiomycota</taxon>
        <taxon>Agaricomycotina</taxon>
        <taxon>Agaricomycetes</taxon>
        <taxon>Polyporales</taxon>
        <taxon>Gelatoporiaceae</taxon>
        <taxon>Gelatoporia</taxon>
    </lineage>
</organism>
<evidence type="ECO:0000313" key="5">
    <source>
        <dbReference type="EMBL" id="EMD31192.1"/>
    </source>
</evidence>
<keyword evidence="2" id="KW-0808">Transferase</keyword>
<name>M2QZ33_CERS8</name>
<sequence>MPPKPQSSLFLGLELATDQLRASIVDENLELVGVETIDFDTDLPEYQTQGGIFTTPGDAYTTPIEMWVKAFDLLCEKLSKNFELTRIKAIGGSAQHALVWWKTSPIFPIQALDPRLPIHAQITSQSFTLPNAPVAQDTSAHTHALALEAALGGPDLMAARVGTSAHASLLAAQLLRAREAWPDVWARTGRVQVASAFLASLVVGTPAGMGEAEASATGLWVHAGPSSATQSHWDEGVMEIVGGNKQEGRRIWGWLGDVDVSGGRRRIGNVSRYLVDRYGFDPEAIVTPFTADYLSTYLSMCPSPSDAVLTFGPMDALLAPASHYLPTRLYSLFPHPAQDSTEKKRYVAMLTSRNADVPRALVRDMYTKSWSAFDRLVAIVPPGGSIGLDDKLFSFWLLQGDSYPLAHVKGIFRFETGVKVNEFRDLRANPRCLLESQVLSFRVRWSRMIATGVLGTNPGRNRNVNPTPSPISGQSKRSSTSSTTNSIPANNMGLPFDPYDYGPLPARLLCTGAAANFPSIANLVGDVFNAPVLVPTTQIDAAQVVPHRNAPPAGFPARAALGGAYIARWVWGKERGTPAGTGRGGFEEEVRRLLAKRWAATGGAPMRTNAHAAAGGSKAGSAAGSGTSTPYGSRSALGANVLVEEEEEELEDGMGGYVFGDELGRLRTVTSSTVGTVMTGTSIGEPPSTAFTTPDLSGTSGVPPTSEAAASTPAALTPVTALPTSEAEMQLGVAKVAEPDVDAFMSYAAIVPEYCRLESLLVKALV</sequence>
<dbReference type="GO" id="GO:0005829">
    <property type="term" value="C:cytosol"/>
    <property type="evidence" value="ECO:0007669"/>
    <property type="project" value="TreeGrafter"/>
</dbReference>
<feature type="compositionally biased region" description="Low complexity" evidence="4">
    <location>
        <begin position="610"/>
        <end position="626"/>
    </location>
</feature>
<evidence type="ECO:0000256" key="3">
    <source>
        <dbReference type="ARBA" id="ARBA00022777"/>
    </source>
</evidence>
<evidence type="ECO:0000256" key="4">
    <source>
        <dbReference type="SAM" id="MobiDB-lite"/>
    </source>
</evidence>
<accession>M2QZ33</accession>
<dbReference type="OrthoDB" id="1728974at2759"/>